<evidence type="ECO:0000259" key="7">
    <source>
        <dbReference type="Pfam" id="PF14322"/>
    </source>
</evidence>
<dbReference type="Gene3D" id="1.25.40.390">
    <property type="match status" value="1"/>
</dbReference>
<evidence type="ECO:0000259" key="6">
    <source>
        <dbReference type="Pfam" id="PF07980"/>
    </source>
</evidence>
<dbReference type="GO" id="GO:0009279">
    <property type="term" value="C:cell outer membrane"/>
    <property type="evidence" value="ECO:0007669"/>
    <property type="project" value="UniProtKB-SubCell"/>
</dbReference>
<evidence type="ECO:0000256" key="3">
    <source>
        <dbReference type="ARBA" id="ARBA00022729"/>
    </source>
</evidence>
<comment type="caution">
    <text evidence="8">The sequence shown here is derived from an EMBL/GenBank/DDBJ whole genome shotgun (WGS) entry which is preliminary data.</text>
</comment>
<evidence type="ECO:0000313" key="8">
    <source>
        <dbReference type="EMBL" id="RIJ46123.1"/>
    </source>
</evidence>
<dbReference type="InterPro" id="IPR012944">
    <property type="entry name" value="SusD_RagB_dom"/>
</dbReference>
<dbReference type="PROSITE" id="PS51257">
    <property type="entry name" value="PROKAR_LIPOPROTEIN"/>
    <property type="match status" value="1"/>
</dbReference>
<dbReference type="AlphaFoldDB" id="A0A399SW25"/>
<evidence type="ECO:0000256" key="4">
    <source>
        <dbReference type="ARBA" id="ARBA00023136"/>
    </source>
</evidence>
<dbReference type="SUPFAM" id="SSF48452">
    <property type="entry name" value="TPR-like"/>
    <property type="match status" value="1"/>
</dbReference>
<keyword evidence="9" id="KW-1185">Reference proteome</keyword>
<sequence>MKKHLIKIVFLLGIVSLVGCDEFLDTTPSDRISDKLAWESEANVQLYINGFYPYIDRYGSFGNSQFKGSLTEGLTETLKYGSYVPGATAGNSNLYVFTPETMSATGNLLGTWKDTYERIRRINEFLVGLEKYSQLDDATEQLFESQARFFRAFLYFQLAKRHGGVILYTDMNLQKDINRSSEEATWDLIESDLDFAASVLPKQWDNANKGRITKGAAFALKSRAMLYAGRWQEVVDAADSVINLQIYSLTDSYEEAWKGGNSESILEYNYLVTGPNHSFDRTYATFGEKENEGGNAVPTQEMVEAYETATGQTVDWSPWHADGGTTQRPPYEQLEPRFKASVIYNGATWQGKTMENSENGTNGRYMGYRADTYTKGRTVTGYYLRKLRDEAHTDLETFKSDQTWVEIRLAEVYLNRAEANYRLGKSGPALSDINTVRTRPGVALPAKSGITGEDLFNAIRHERKIELAYEGHLYWDMRRWKLAHVEYNNYRVHGMKITQNGADYHYELVDCDLQDRKFLQKTYVFPVPYSELANNSAIEQYDEWK</sequence>
<comment type="similarity">
    <text evidence="2">Belongs to the SusD family.</text>
</comment>
<dbReference type="InterPro" id="IPR033985">
    <property type="entry name" value="SusD-like_N"/>
</dbReference>
<evidence type="ECO:0000313" key="9">
    <source>
        <dbReference type="Proteomes" id="UP000265926"/>
    </source>
</evidence>
<dbReference type="Proteomes" id="UP000265926">
    <property type="component" value="Unassembled WGS sequence"/>
</dbReference>
<dbReference type="InterPro" id="IPR011990">
    <property type="entry name" value="TPR-like_helical_dom_sf"/>
</dbReference>
<keyword evidence="3" id="KW-0732">Signal</keyword>
<keyword evidence="4" id="KW-0472">Membrane</keyword>
<dbReference type="OrthoDB" id="691231at2"/>
<dbReference type="Pfam" id="PF14322">
    <property type="entry name" value="SusD-like_3"/>
    <property type="match status" value="1"/>
</dbReference>
<evidence type="ECO:0000256" key="2">
    <source>
        <dbReference type="ARBA" id="ARBA00006275"/>
    </source>
</evidence>
<proteinExistence type="inferred from homology"/>
<organism evidence="8 9">
    <name type="scientific">Maribellus luteus</name>
    <dbReference type="NCBI Taxonomy" id="2305463"/>
    <lineage>
        <taxon>Bacteria</taxon>
        <taxon>Pseudomonadati</taxon>
        <taxon>Bacteroidota</taxon>
        <taxon>Bacteroidia</taxon>
        <taxon>Marinilabiliales</taxon>
        <taxon>Prolixibacteraceae</taxon>
        <taxon>Maribellus</taxon>
    </lineage>
</organism>
<evidence type="ECO:0000256" key="5">
    <source>
        <dbReference type="ARBA" id="ARBA00023237"/>
    </source>
</evidence>
<name>A0A399SW25_9BACT</name>
<accession>A0A399SW25</accession>
<gene>
    <name evidence="8" type="ORF">D1614_20570</name>
</gene>
<evidence type="ECO:0000256" key="1">
    <source>
        <dbReference type="ARBA" id="ARBA00004442"/>
    </source>
</evidence>
<dbReference type="Pfam" id="PF07980">
    <property type="entry name" value="SusD_RagB"/>
    <property type="match status" value="1"/>
</dbReference>
<comment type="subcellular location">
    <subcellularLocation>
        <location evidence="1">Cell outer membrane</location>
    </subcellularLocation>
</comment>
<feature type="domain" description="RagB/SusD" evidence="6">
    <location>
        <begin position="263"/>
        <end position="544"/>
    </location>
</feature>
<protein>
    <submittedName>
        <fullName evidence="8">RagB/SusD family nutrient uptake outer membrane protein</fullName>
    </submittedName>
</protein>
<reference evidence="8 9" key="1">
    <citation type="submission" date="2018-08" db="EMBL/GenBank/DDBJ databases">
        <title>Pallidiluteibacterium maritimus gen. nov., sp. nov., isolated from coastal sediment.</title>
        <authorList>
            <person name="Zhou L.Y."/>
        </authorList>
    </citation>
    <scope>NUCLEOTIDE SEQUENCE [LARGE SCALE GENOMIC DNA]</scope>
    <source>
        <strain evidence="8 9">XSD2</strain>
    </source>
</reference>
<feature type="domain" description="SusD-like N-terminal" evidence="7">
    <location>
        <begin position="82"/>
        <end position="226"/>
    </location>
</feature>
<dbReference type="CDD" id="cd08977">
    <property type="entry name" value="SusD"/>
    <property type="match status" value="1"/>
</dbReference>
<dbReference type="RefSeq" id="WP_119439872.1">
    <property type="nucleotide sequence ID" value="NZ_QWGR01000017.1"/>
</dbReference>
<dbReference type="EMBL" id="QWGR01000017">
    <property type="protein sequence ID" value="RIJ46123.1"/>
    <property type="molecule type" value="Genomic_DNA"/>
</dbReference>
<keyword evidence="5" id="KW-0998">Cell outer membrane</keyword>